<dbReference type="Proteomes" id="UP001596152">
    <property type="component" value="Unassembled WGS sequence"/>
</dbReference>
<name>A0ABW0FNK2_9CAUL</name>
<reference evidence="2" key="1">
    <citation type="journal article" date="2019" name="Int. J. Syst. Evol. Microbiol.">
        <title>The Global Catalogue of Microorganisms (GCM) 10K type strain sequencing project: providing services to taxonomists for standard genome sequencing and annotation.</title>
        <authorList>
            <consortium name="The Broad Institute Genomics Platform"/>
            <consortium name="The Broad Institute Genome Sequencing Center for Infectious Disease"/>
            <person name="Wu L."/>
            <person name="Ma J."/>
        </authorList>
    </citation>
    <scope>NUCLEOTIDE SEQUENCE [LARGE SCALE GENOMIC DNA]</scope>
    <source>
        <strain evidence="2">JCM 12125</strain>
    </source>
</reference>
<organism evidence="1 2">
    <name type="scientific">Brevundimonas staleyi</name>
    <dbReference type="NCBI Taxonomy" id="74326"/>
    <lineage>
        <taxon>Bacteria</taxon>
        <taxon>Pseudomonadati</taxon>
        <taxon>Pseudomonadota</taxon>
        <taxon>Alphaproteobacteria</taxon>
        <taxon>Caulobacterales</taxon>
        <taxon>Caulobacteraceae</taxon>
        <taxon>Brevundimonas</taxon>
    </lineage>
</organism>
<dbReference type="EMBL" id="JBHSLF010000006">
    <property type="protein sequence ID" value="MFC5342934.1"/>
    <property type="molecule type" value="Genomic_DNA"/>
</dbReference>
<evidence type="ECO:0000313" key="2">
    <source>
        <dbReference type="Proteomes" id="UP001596152"/>
    </source>
</evidence>
<proteinExistence type="predicted"/>
<dbReference type="RefSeq" id="WP_374039539.1">
    <property type="nucleotide sequence ID" value="NZ_CP169083.1"/>
</dbReference>
<keyword evidence="2" id="KW-1185">Reference proteome</keyword>
<gene>
    <name evidence="1" type="ORF">ACFPIE_03345</name>
</gene>
<evidence type="ECO:0000313" key="1">
    <source>
        <dbReference type="EMBL" id="MFC5342934.1"/>
    </source>
</evidence>
<accession>A0ABW0FNK2</accession>
<sequence length="196" mass="21807">MPHKMPDLFPFEVSGGPVRDALARLAAEGFIRYDRDGGKGHSTKEWTVKEQHDLHCLAFIFLTANMRCMVDRPTALFQEFAALDPDVPNAKDAPERVAGYFERLLMGLAYAGRNETLIEMNQTVVDRTHLVRLLDYSAPQVARSAAVALRTFSQAMLDEDLDTAQAAGQSQLDGRVARLPQLVEQANARARQARIP</sequence>
<protein>
    <submittedName>
        <fullName evidence="1">Uncharacterized protein</fullName>
    </submittedName>
</protein>
<comment type="caution">
    <text evidence="1">The sequence shown here is derived from an EMBL/GenBank/DDBJ whole genome shotgun (WGS) entry which is preliminary data.</text>
</comment>